<protein>
    <recommendedName>
        <fullName evidence="4">UBA domain-containing protein</fullName>
    </recommendedName>
</protein>
<proteinExistence type="predicted"/>
<dbReference type="AlphaFoldDB" id="A0AAD6SGU9"/>
<feature type="region of interest" description="Disordered" evidence="1">
    <location>
        <begin position="24"/>
        <end position="81"/>
    </location>
</feature>
<evidence type="ECO:0000313" key="2">
    <source>
        <dbReference type="EMBL" id="KAJ7027814.1"/>
    </source>
</evidence>
<dbReference type="Proteomes" id="UP001218188">
    <property type="component" value="Unassembled WGS sequence"/>
</dbReference>
<feature type="compositionally biased region" description="Low complexity" evidence="1">
    <location>
        <begin position="55"/>
        <end position="68"/>
    </location>
</feature>
<name>A0AAD6SGU9_9AGAR</name>
<reference evidence="2" key="1">
    <citation type="submission" date="2023-03" db="EMBL/GenBank/DDBJ databases">
        <title>Massive genome expansion in bonnet fungi (Mycena s.s.) driven by repeated elements and novel gene families across ecological guilds.</title>
        <authorList>
            <consortium name="Lawrence Berkeley National Laboratory"/>
            <person name="Harder C.B."/>
            <person name="Miyauchi S."/>
            <person name="Viragh M."/>
            <person name="Kuo A."/>
            <person name="Thoen E."/>
            <person name="Andreopoulos B."/>
            <person name="Lu D."/>
            <person name="Skrede I."/>
            <person name="Drula E."/>
            <person name="Henrissat B."/>
            <person name="Morin E."/>
            <person name="Kohler A."/>
            <person name="Barry K."/>
            <person name="LaButti K."/>
            <person name="Morin E."/>
            <person name="Salamov A."/>
            <person name="Lipzen A."/>
            <person name="Mereny Z."/>
            <person name="Hegedus B."/>
            <person name="Baldrian P."/>
            <person name="Stursova M."/>
            <person name="Weitz H."/>
            <person name="Taylor A."/>
            <person name="Grigoriev I.V."/>
            <person name="Nagy L.G."/>
            <person name="Martin F."/>
            <person name="Kauserud H."/>
        </authorList>
    </citation>
    <scope>NUCLEOTIDE SEQUENCE</scope>
    <source>
        <strain evidence="2">CBHHK200</strain>
    </source>
</reference>
<accession>A0AAD6SGU9</accession>
<gene>
    <name evidence="2" type="ORF">C8F04DRAFT_1266599</name>
</gene>
<evidence type="ECO:0000256" key="1">
    <source>
        <dbReference type="SAM" id="MobiDB-lite"/>
    </source>
</evidence>
<keyword evidence="3" id="KW-1185">Reference proteome</keyword>
<organism evidence="2 3">
    <name type="scientific">Mycena alexandri</name>
    <dbReference type="NCBI Taxonomy" id="1745969"/>
    <lineage>
        <taxon>Eukaryota</taxon>
        <taxon>Fungi</taxon>
        <taxon>Dikarya</taxon>
        <taxon>Basidiomycota</taxon>
        <taxon>Agaricomycotina</taxon>
        <taxon>Agaricomycetes</taxon>
        <taxon>Agaricomycetidae</taxon>
        <taxon>Agaricales</taxon>
        <taxon>Marasmiineae</taxon>
        <taxon>Mycenaceae</taxon>
        <taxon>Mycena</taxon>
    </lineage>
</organism>
<dbReference type="EMBL" id="JARJCM010000119">
    <property type="protein sequence ID" value="KAJ7027814.1"/>
    <property type="molecule type" value="Genomic_DNA"/>
</dbReference>
<evidence type="ECO:0000313" key="3">
    <source>
        <dbReference type="Proteomes" id="UP001218188"/>
    </source>
</evidence>
<feature type="compositionally biased region" description="Polar residues" evidence="1">
    <location>
        <begin position="38"/>
        <end position="51"/>
    </location>
</feature>
<sequence length="356" mass="39213">MLSPHGEPMAAKWATVAGWTAVEHHGPHKLAPQKLGAPSSQPNNIARTTSEIDIPASAKASTSSSKPSPTEPRGRSASPPSHIFGQLIEMGFSIPQSPAALADVCRDGMRDVQAAIDARRLNMFVNSFPMFPSSAACVLDEILGAIRTWDISSGARRRLGGLTDGTRTSATRCDCTWVLKAGRKAVSSPELENAVREKLETLREQIVRVAFPRQHYLTGNAIISDQVVDALAKRARLVTSVDTLLQQTRWIHAAAYGDQVVRAIREVLVKFPDHAQLARETQAAEKQQRMLTAAAFKELRSRLIQVFDGCYTAVYSEMEASPDESTKTRKRKNPRQPRRICQIFLQLPRITFQGLP</sequence>
<comment type="caution">
    <text evidence="2">The sequence shown here is derived from an EMBL/GenBank/DDBJ whole genome shotgun (WGS) entry which is preliminary data.</text>
</comment>
<evidence type="ECO:0008006" key="4">
    <source>
        <dbReference type="Google" id="ProtNLM"/>
    </source>
</evidence>